<proteinExistence type="predicted"/>
<dbReference type="RefSeq" id="XP_021803996.1">
    <property type="nucleotide sequence ID" value="XM_021948304.1"/>
</dbReference>
<name>A0A6P5RT62_PRUAV</name>
<dbReference type="GeneID" id="110748563"/>
<evidence type="ECO:0000313" key="3">
    <source>
        <dbReference type="RefSeq" id="XP_021804221.1"/>
    </source>
</evidence>
<dbReference type="KEGG" id="pavi:110748308"/>
<evidence type="ECO:0000313" key="1">
    <source>
        <dbReference type="Proteomes" id="UP000515124"/>
    </source>
</evidence>
<keyword evidence="1" id="KW-1185">Reference proteome</keyword>
<reference evidence="2 3" key="1">
    <citation type="submission" date="2025-04" db="UniProtKB">
        <authorList>
            <consortium name="RefSeq"/>
        </authorList>
    </citation>
    <scope>IDENTIFICATION</scope>
</reference>
<evidence type="ECO:0000313" key="2">
    <source>
        <dbReference type="RefSeq" id="XP_021803996.1"/>
    </source>
</evidence>
<dbReference type="Proteomes" id="UP000515124">
    <property type="component" value="Unplaced"/>
</dbReference>
<protein>
    <submittedName>
        <fullName evidence="2">Uncharacterized protein LOC110748308</fullName>
    </submittedName>
    <submittedName>
        <fullName evidence="3">Uncharacterized protein LOC110748563</fullName>
    </submittedName>
</protein>
<dbReference type="RefSeq" id="XP_021804221.1">
    <property type="nucleotide sequence ID" value="XM_021948529.1"/>
</dbReference>
<dbReference type="AlphaFoldDB" id="A0A6P5RT62"/>
<accession>A0A6P5RT62</accession>
<sequence>MIRVFSMGERLKKRQCTRLNLATKTKREINLKFQESQEERFANYGINPQLWSLYRGFSLLRSGFLVYVRSDHINLPTETQNYDSLFHSSYNSHHQEPNFDRTLQAN</sequence>
<organism evidence="1 3">
    <name type="scientific">Prunus avium</name>
    <name type="common">Cherry</name>
    <name type="synonym">Cerasus avium</name>
    <dbReference type="NCBI Taxonomy" id="42229"/>
    <lineage>
        <taxon>Eukaryota</taxon>
        <taxon>Viridiplantae</taxon>
        <taxon>Streptophyta</taxon>
        <taxon>Embryophyta</taxon>
        <taxon>Tracheophyta</taxon>
        <taxon>Spermatophyta</taxon>
        <taxon>Magnoliopsida</taxon>
        <taxon>eudicotyledons</taxon>
        <taxon>Gunneridae</taxon>
        <taxon>Pentapetalae</taxon>
        <taxon>rosids</taxon>
        <taxon>fabids</taxon>
        <taxon>Rosales</taxon>
        <taxon>Rosaceae</taxon>
        <taxon>Amygdaloideae</taxon>
        <taxon>Amygdaleae</taxon>
        <taxon>Prunus</taxon>
    </lineage>
</organism>
<dbReference type="KEGG" id="pavi:110748563"/>
<gene>
    <name evidence="3" type="primary">LOC110748563</name>
    <name evidence="2" type="synonym">LOC110748308</name>
</gene>